<evidence type="ECO:0000256" key="1">
    <source>
        <dbReference type="SAM" id="MobiDB-lite"/>
    </source>
</evidence>
<organism evidence="2 3">
    <name type="scientific">Piloderma croceum (strain F 1598)</name>
    <dbReference type="NCBI Taxonomy" id="765440"/>
    <lineage>
        <taxon>Eukaryota</taxon>
        <taxon>Fungi</taxon>
        <taxon>Dikarya</taxon>
        <taxon>Basidiomycota</taxon>
        <taxon>Agaricomycotina</taxon>
        <taxon>Agaricomycetes</taxon>
        <taxon>Agaricomycetidae</taxon>
        <taxon>Atheliales</taxon>
        <taxon>Atheliaceae</taxon>
        <taxon>Piloderma</taxon>
    </lineage>
</organism>
<dbReference type="Proteomes" id="UP000054166">
    <property type="component" value="Unassembled WGS sequence"/>
</dbReference>
<sequence length="82" mass="9482">MTISSTEMQKQRYSHQLAKYTRRQWIRACGDAGQSYEPQGLPTSPRETSSRQNSAGRESRKTRYADAADQREKTPPHRELQV</sequence>
<feature type="region of interest" description="Disordered" evidence="1">
    <location>
        <begin position="31"/>
        <end position="82"/>
    </location>
</feature>
<dbReference type="AlphaFoldDB" id="A0A0C3F7T1"/>
<dbReference type="EMBL" id="KN833040">
    <property type="protein sequence ID" value="KIM75989.1"/>
    <property type="molecule type" value="Genomic_DNA"/>
</dbReference>
<protein>
    <submittedName>
        <fullName evidence="2">Uncharacterized protein</fullName>
    </submittedName>
</protein>
<proteinExistence type="predicted"/>
<dbReference type="OrthoDB" id="3262732at2759"/>
<keyword evidence="3" id="KW-1185">Reference proteome</keyword>
<feature type="compositionally biased region" description="Polar residues" evidence="1">
    <location>
        <begin position="41"/>
        <end position="56"/>
    </location>
</feature>
<dbReference type="InParanoid" id="A0A0C3F7T1"/>
<name>A0A0C3F7T1_PILCF</name>
<gene>
    <name evidence="2" type="ORF">PILCRDRAFT_826840</name>
</gene>
<reference evidence="3" key="2">
    <citation type="submission" date="2015-01" db="EMBL/GenBank/DDBJ databases">
        <title>Evolutionary Origins and Diversification of the Mycorrhizal Mutualists.</title>
        <authorList>
            <consortium name="DOE Joint Genome Institute"/>
            <consortium name="Mycorrhizal Genomics Consortium"/>
            <person name="Kohler A."/>
            <person name="Kuo A."/>
            <person name="Nagy L.G."/>
            <person name="Floudas D."/>
            <person name="Copeland A."/>
            <person name="Barry K.W."/>
            <person name="Cichocki N."/>
            <person name="Veneault-Fourrey C."/>
            <person name="LaButti K."/>
            <person name="Lindquist E.A."/>
            <person name="Lipzen A."/>
            <person name="Lundell T."/>
            <person name="Morin E."/>
            <person name="Murat C."/>
            <person name="Riley R."/>
            <person name="Ohm R."/>
            <person name="Sun H."/>
            <person name="Tunlid A."/>
            <person name="Henrissat B."/>
            <person name="Grigoriev I.V."/>
            <person name="Hibbett D.S."/>
            <person name="Martin F."/>
        </authorList>
    </citation>
    <scope>NUCLEOTIDE SEQUENCE [LARGE SCALE GENOMIC DNA]</scope>
    <source>
        <strain evidence="3">F 1598</strain>
    </source>
</reference>
<feature type="compositionally biased region" description="Basic and acidic residues" evidence="1">
    <location>
        <begin position="57"/>
        <end position="82"/>
    </location>
</feature>
<evidence type="ECO:0000313" key="3">
    <source>
        <dbReference type="Proteomes" id="UP000054166"/>
    </source>
</evidence>
<reference evidence="2 3" key="1">
    <citation type="submission" date="2014-04" db="EMBL/GenBank/DDBJ databases">
        <authorList>
            <consortium name="DOE Joint Genome Institute"/>
            <person name="Kuo A."/>
            <person name="Tarkka M."/>
            <person name="Buscot F."/>
            <person name="Kohler A."/>
            <person name="Nagy L.G."/>
            <person name="Floudas D."/>
            <person name="Copeland A."/>
            <person name="Barry K.W."/>
            <person name="Cichocki N."/>
            <person name="Veneault-Fourrey C."/>
            <person name="LaButti K."/>
            <person name="Lindquist E.A."/>
            <person name="Lipzen A."/>
            <person name="Lundell T."/>
            <person name="Morin E."/>
            <person name="Murat C."/>
            <person name="Sun H."/>
            <person name="Tunlid A."/>
            <person name="Henrissat B."/>
            <person name="Grigoriev I.V."/>
            <person name="Hibbett D.S."/>
            <person name="Martin F."/>
            <person name="Nordberg H.P."/>
            <person name="Cantor M.N."/>
            <person name="Hua S.X."/>
        </authorList>
    </citation>
    <scope>NUCLEOTIDE SEQUENCE [LARGE SCALE GENOMIC DNA]</scope>
    <source>
        <strain evidence="2 3">F 1598</strain>
    </source>
</reference>
<accession>A0A0C3F7T1</accession>
<evidence type="ECO:0000313" key="2">
    <source>
        <dbReference type="EMBL" id="KIM75989.1"/>
    </source>
</evidence>
<dbReference type="HOGENOM" id="CLU_2559101_0_0_1"/>